<evidence type="ECO:0000313" key="3">
    <source>
        <dbReference type="Proteomes" id="UP000584663"/>
    </source>
</evidence>
<keyword evidence="3" id="KW-1185">Reference proteome</keyword>
<gene>
    <name evidence="2" type="ORF">GGQ89_001420</name>
</gene>
<keyword evidence="1" id="KW-0732">Signal</keyword>
<evidence type="ECO:0000313" key="2">
    <source>
        <dbReference type="EMBL" id="MBB4609208.1"/>
    </source>
</evidence>
<organism evidence="2 3">
    <name type="scientific">Sphingomonas yabuuchiae</name>
    <dbReference type="NCBI Taxonomy" id="172044"/>
    <lineage>
        <taxon>Bacteria</taxon>
        <taxon>Pseudomonadati</taxon>
        <taxon>Pseudomonadota</taxon>
        <taxon>Alphaproteobacteria</taxon>
        <taxon>Sphingomonadales</taxon>
        <taxon>Sphingomonadaceae</taxon>
        <taxon>Sphingomonas</taxon>
    </lineage>
</organism>
<feature type="chain" id="PRO_5046107506" description="TonB C-terminal domain-containing protein" evidence="1">
    <location>
        <begin position="17"/>
        <end position="147"/>
    </location>
</feature>
<protein>
    <recommendedName>
        <fullName evidence="4">TonB C-terminal domain-containing protein</fullName>
    </recommendedName>
</protein>
<accession>A0ABR6K7X6</accession>
<feature type="signal peptide" evidence="1">
    <location>
        <begin position="1"/>
        <end position="16"/>
    </location>
</feature>
<evidence type="ECO:0000256" key="1">
    <source>
        <dbReference type="SAM" id="SignalP"/>
    </source>
</evidence>
<comment type="caution">
    <text evidence="2">The sequence shown here is derived from an EMBL/GenBank/DDBJ whole genome shotgun (WGS) entry which is preliminary data.</text>
</comment>
<dbReference type="Proteomes" id="UP000584663">
    <property type="component" value="Unassembled WGS sequence"/>
</dbReference>
<proteinExistence type="predicted"/>
<sequence>MIVALILAAATTQAIAPASPVTPIPRLAAPGPAEPPHDWSTLGVLTLPPAGPDMVRFVRDEVAAGRCTRARQDDAQMVLVVPLAIRISADGNADSVVPLAIGCPTVEQFSAGVAQRMVRHLAHRTMIPGDRWYRTVITYTWPGTGPG</sequence>
<dbReference type="RefSeq" id="WP_206362748.1">
    <property type="nucleotide sequence ID" value="NZ_JAFHKU010000128.1"/>
</dbReference>
<evidence type="ECO:0008006" key="4">
    <source>
        <dbReference type="Google" id="ProtNLM"/>
    </source>
</evidence>
<dbReference type="EMBL" id="JACHNX010000004">
    <property type="protein sequence ID" value="MBB4609208.1"/>
    <property type="molecule type" value="Genomic_DNA"/>
</dbReference>
<name>A0ABR6K7X6_9SPHN</name>
<reference evidence="2 3" key="1">
    <citation type="submission" date="2020-08" db="EMBL/GenBank/DDBJ databases">
        <title>Genomic Encyclopedia of Type Strains, Phase IV (KMG-IV): sequencing the most valuable type-strain genomes for metagenomic binning, comparative biology and taxonomic classification.</title>
        <authorList>
            <person name="Goeker M."/>
        </authorList>
    </citation>
    <scope>NUCLEOTIDE SEQUENCE [LARGE SCALE GENOMIC DNA]</scope>
    <source>
        <strain evidence="2 3">DSM 14562</strain>
    </source>
</reference>